<protein>
    <recommendedName>
        <fullName evidence="2">SGNH hydrolase-type esterase domain-containing protein</fullName>
    </recommendedName>
</protein>
<comment type="caution">
    <text evidence="3">The sequence shown here is derived from an EMBL/GenBank/DDBJ whole genome shotgun (WGS) entry which is preliminary data.</text>
</comment>
<dbReference type="CDD" id="cd01831">
    <property type="entry name" value="Endoglucanase_E_like"/>
    <property type="match status" value="1"/>
</dbReference>
<dbReference type="InterPro" id="IPR036514">
    <property type="entry name" value="SGNH_hydro_sf"/>
</dbReference>
<dbReference type="AlphaFoldDB" id="A0A086THI8"/>
<evidence type="ECO:0000313" key="3">
    <source>
        <dbReference type="EMBL" id="KFH48820.1"/>
    </source>
</evidence>
<keyword evidence="4" id="KW-1185">Reference proteome</keyword>
<feature type="chain" id="PRO_5001815892" description="SGNH hydrolase-type esterase domain-containing protein" evidence="1">
    <location>
        <begin position="18"/>
        <end position="414"/>
    </location>
</feature>
<dbReference type="Pfam" id="PF13472">
    <property type="entry name" value="Lipase_GDSL_2"/>
    <property type="match status" value="1"/>
</dbReference>
<name>A0A086THI8_HAPC1</name>
<sequence length="414" mass="46384">MLFGLAALLCLVAYSTATILQNGQVRVTDYPDTKIELSEGSWMTYGANATEIHYIGRWDAKHVSHWSAPGIRFGFTGDDVAVTFGSYTQPGTLVGYRVSGMDWQFTNVTGGATHQFTNSRTPGINETYPFNPNVFEMRVSNWGYGIQLDKIHVSEGESIVKPDARPRTIEFIGDSLSAGMYNSYEALFGFAYGVGEGLGNTEYSITARPGICVTDQECFGNPRGHSRQWFYTTPGDWRSRELWGDKEHPWNFDAHPAADLVVINIGTNDANEANNVDSADYVTHYKRLIQGVHGKWPKAQVIIMKMWIGFFQSGNSYFQSHDLANEVYSVYEYFNSEEYLSAPVIYDGVTNETTTLGEPTEPFVHFFNTTGILQFNDIGPLWHPTDVGQIKMASHLIQYISTKFGWEMMATGPE</sequence>
<feature type="signal peptide" evidence="1">
    <location>
        <begin position="1"/>
        <end position="17"/>
    </location>
</feature>
<gene>
    <name evidence="3" type="ORF">ACRE_002940</name>
</gene>
<dbReference type="Gene3D" id="3.40.50.1110">
    <property type="entry name" value="SGNH hydrolase"/>
    <property type="match status" value="1"/>
</dbReference>
<evidence type="ECO:0000256" key="1">
    <source>
        <dbReference type="SAM" id="SignalP"/>
    </source>
</evidence>
<evidence type="ECO:0000259" key="2">
    <source>
        <dbReference type="Pfam" id="PF13472"/>
    </source>
</evidence>
<dbReference type="GO" id="GO:0052689">
    <property type="term" value="F:carboxylic ester hydrolase activity"/>
    <property type="evidence" value="ECO:0007669"/>
    <property type="project" value="InterPro"/>
</dbReference>
<dbReference type="InterPro" id="IPR013830">
    <property type="entry name" value="SGNH_hydro"/>
</dbReference>
<dbReference type="OrthoDB" id="426133at2759"/>
<proteinExistence type="predicted"/>
<keyword evidence="1" id="KW-0732">Signal</keyword>
<dbReference type="Proteomes" id="UP000029964">
    <property type="component" value="Unassembled WGS sequence"/>
</dbReference>
<dbReference type="PANTHER" id="PTHR37834">
    <property type="entry name" value="GDSL-LIKE LIPASE/ACYLHYDROLASE DOMAIN PROTEIN (AFU_ORTHOLOGUE AFUA_2G00620)"/>
    <property type="match status" value="1"/>
</dbReference>
<dbReference type="PANTHER" id="PTHR37834:SF2">
    <property type="entry name" value="ESTERASE, SGNH HYDROLASE-TYPE"/>
    <property type="match status" value="1"/>
</dbReference>
<reference evidence="4" key="1">
    <citation type="journal article" date="2014" name="Genome Announc.">
        <title>Genome sequence and annotation of Acremonium chrysogenum, producer of the beta-lactam antibiotic cephalosporin C.</title>
        <authorList>
            <person name="Terfehr D."/>
            <person name="Dahlmann T.A."/>
            <person name="Specht T."/>
            <person name="Zadra I."/>
            <person name="Kuernsteiner H."/>
            <person name="Kueck U."/>
        </authorList>
    </citation>
    <scope>NUCLEOTIDE SEQUENCE [LARGE SCALE GENOMIC DNA]</scope>
    <source>
        <strain evidence="4">ATCC 11550 / CBS 779.69 / DSM 880 / IAM 14645 / JCM 23072 / IMI 49137</strain>
    </source>
</reference>
<feature type="domain" description="SGNH hydrolase-type esterase" evidence="2">
    <location>
        <begin position="171"/>
        <end position="328"/>
    </location>
</feature>
<dbReference type="InterPro" id="IPR037461">
    <property type="entry name" value="CtCE2-like_dom"/>
</dbReference>
<dbReference type="EMBL" id="JPKY01000002">
    <property type="protein sequence ID" value="KFH48820.1"/>
    <property type="molecule type" value="Genomic_DNA"/>
</dbReference>
<organism evidence="3 4">
    <name type="scientific">Hapsidospora chrysogenum (strain ATCC 11550 / CBS 779.69 / DSM 880 / IAM 14645 / JCM 23072 / IMI 49137)</name>
    <name type="common">Acremonium chrysogenum</name>
    <dbReference type="NCBI Taxonomy" id="857340"/>
    <lineage>
        <taxon>Eukaryota</taxon>
        <taxon>Fungi</taxon>
        <taxon>Dikarya</taxon>
        <taxon>Ascomycota</taxon>
        <taxon>Pezizomycotina</taxon>
        <taxon>Sordariomycetes</taxon>
        <taxon>Hypocreomycetidae</taxon>
        <taxon>Hypocreales</taxon>
        <taxon>Bionectriaceae</taxon>
        <taxon>Hapsidospora</taxon>
    </lineage>
</organism>
<dbReference type="SUPFAM" id="SSF52266">
    <property type="entry name" value="SGNH hydrolase"/>
    <property type="match status" value="1"/>
</dbReference>
<dbReference type="InterPro" id="IPR052762">
    <property type="entry name" value="PCW_deacetylase/CE"/>
</dbReference>
<dbReference type="HOGENOM" id="CLU_038116_0_0_1"/>
<accession>A0A086THI8</accession>
<evidence type="ECO:0000313" key="4">
    <source>
        <dbReference type="Proteomes" id="UP000029964"/>
    </source>
</evidence>